<reference evidence="2" key="1">
    <citation type="submission" date="2017-04" db="EMBL/GenBank/DDBJ databases">
        <title>Function of individual gut microbiota members based on whole genome sequencing of pure cultures obtained from chicken caecum.</title>
        <authorList>
            <person name="Medvecky M."/>
            <person name="Cejkova D."/>
            <person name="Polansky O."/>
            <person name="Karasova D."/>
            <person name="Kubasova T."/>
            <person name="Cizek A."/>
            <person name="Rychlik I."/>
        </authorList>
    </citation>
    <scope>NUCLEOTIDE SEQUENCE [LARGE SCALE GENOMIC DNA]</scope>
    <source>
        <strain evidence="2">An189</strain>
    </source>
</reference>
<proteinExistence type="predicted"/>
<evidence type="ECO:0000313" key="2">
    <source>
        <dbReference type="Proteomes" id="UP000196587"/>
    </source>
</evidence>
<accession>A0A1Y4JFP5</accession>
<dbReference type="RefSeq" id="WP_087413719.1">
    <property type="nucleotide sequence ID" value="NZ_CALIXP010000079.1"/>
</dbReference>
<dbReference type="EMBL" id="NFKE01000023">
    <property type="protein sequence ID" value="OUP31327.1"/>
    <property type="molecule type" value="Genomic_DNA"/>
</dbReference>
<dbReference type="Proteomes" id="UP000196587">
    <property type="component" value="Unassembled WGS sequence"/>
</dbReference>
<dbReference type="AlphaFoldDB" id="A0A1Y4JFP5"/>
<comment type="caution">
    <text evidence="1">The sequence shown here is derived from an EMBL/GenBank/DDBJ whole genome shotgun (WGS) entry which is preliminary data.</text>
</comment>
<dbReference type="GeneID" id="61679255"/>
<evidence type="ECO:0008006" key="3">
    <source>
        <dbReference type="Google" id="ProtNLM"/>
    </source>
</evidence>
<gene>
    <name evidence="1" type="ORF">B5F24_17170</name>
</gene>
<protein>
    <recommendedName>
        <fullName evidence="3">XRE family transcriptional regulator</fullName>
    </recommendedName>
</protein>
<evidence type="ECO:0000313" key="1">
    <source>
        <dbReference type="EMBL" id="OUP31327.1"/>
    </source>
</evidence>
<name>A0A1Y4JFP5_9BACE</name>
<organism evidence="1 2">
    <name type="scientific">Bacteroides clarus</name>
    <dbReference type="NCBI Taxonomy" id="626929"/>
    <lineage>
        <taxon>Bacteria</taxon>
        <taxon>Pseudomonadati</taxon>
        <taxon>Bacteroidota</taxon>
        <taxon>Bacteroidia</taxon>
        <taxon>Bacteroidales</taxon>
        <taxon>Bacteroidaceae</taxon>
        <taxon>Bacteroides</taxon>
    </lineage>
</organism>
<sequence length="82" mass="9922">MINIGKLIEMELHRQERSASWFAKKLYCDRTNVYSIFKRHSIDTDLLMRICYILNCDFFRYYSGELQEHPFPPVDNKENEAE</sequence>